<comment type="caution">
    <text evidence="1">The sequence shown here is derived from an EMBL/GenBank/DDBJ whole genome shotgun (WGS) entry which is preliminary data.</text>
</comment>
<proteinExistence type="predicted"/>
<reference evidence="1" key="1">
    <citation type="journal article" date="2023" name="G3 (Bethesda)">
        <title>A reference genome for the long-term kleptoplast-retaining sea slug Elysia crispata morphotype clarki.</title>
        <authorList>
            <person name="Eastman K.E."/>
            <person name="Pendleton A.L."/>
            <person name="Shaikh M.A."/>
            <person name="Suttiyut T."/>
            <person name="Ogas R."/>
            <person name="Tomko P."/>
            <person name="Gavelis G."/>
            <person name="Widhalm J.R."/>
            <person name="Wisecaver J.H."/>
        </authorList>
    </citation>
    <scope>NUCLEOTIDE SEQUENCE</scope>
    <source>
        <strain evidence="1">ECLA1</strain>
    </source>
</reference>
<feature type="non-terminal residue" evidence="1">
    <location>
        <position position="1"/>
    </location>
</feature>
<evidence type="ECO:0000313" key="1">
    <source>
        <dbReference type="EMBL" id="KAK3761944.1"/>
    </source>
</evidence>
<dbReference type="AlphaFoldDB" id="A0AAE0Z312"/>
<accession>A0AAE0Z312</accession>
<evidence type="ECO:0000313" key="2">
    <source>
        <dbReference type="Proteomes" id="UP001283361"/>
    </source>
</evidence>
<gene>
    <name evidence="1" type="ORF">RRG08_043834</name>
</gene>
<organism evidence="1 2">
    <name type="scientific">Elysia crispata</name>
    <name type="common">lettuce slug</name>
    <dbReference type="NCBI Taxonomy" id="231223"/>
    <lineage>
        <taxon>Eukaryota</taxon>
        <taxon>Metazoa</taxon>
        <taxon>Spiralia</taxon>
        <taxon>Lophotrochozoa</taxon>
        <taxon>Mollusca</taxon>
        <taxon>Gastropoda</taxon>
        <taxon>Heterobranchia</taxon>
        <taxon>Euthyneura</taxon>
        <taxon>Panpulmonata</taxon>
        <taxon>Sacoglossa</taxon>
        <taxon>Placobranchoidea</taxon>
        <taxon>Plakobranchidae</taxon>
        <taxon>Elysia</taxon>
    </lineage>
</organism>
<dbReference type="Proteomes" id="UP001283361">
    <property type="component" value="Unassembled WGS sequence"/>
</dbReference>
<name>A0AAE0Z312_9GAST</name>
<protein>
    <submittedName>
        <fullName evidence="1">Uncharacterized protein</fullName>
    </submittedName>
</protein>
<keyword evidence="2" id="KW-1185">Reference proteome</keyword>
<sequence length="73" mass="7844">SFVTVDGPPASLLQQCSLSGSAASSREERRLAVFCGRFHRFQLSPLSAHRRGTVGNLQSCVSNSPQAADIQRV</sequence>
<dbReference type="EMBL" id="JAWDGP010004800">
    <property type="protein sequence ID" value="KAK3761944.1"/>
    <property type="molecule type" value="Genomic_DNA"/>
</dbReference>